<comment type="function">
    <text evidence="9 10">Fluoride-specific ion channel. Important for reducing fluoride concentration in the cell, thus reducing its toxicity.</text>
</comment>
<dbReference type="GO" id="GO:0140114">
    <property type="term" value="P:cellular detoxification of fluoride"/>
    <property type="evidence" value="ECO:0007669"/>
    <property type="project" value="UniProtKB-UniRule"/>
</dbReference>
<comment type="activity regulation">
    <text evidence="10">Na(+) is not transported, but it plays an essential structural role and its presence is essential for fluoride channel function.</text>
</comment>
<evidence type="ECO:0000313" key="11">
    <source>
        <dbReference type="EMBL" id="KRL92503.1"/>
    </source>
</evidence>
<feature type="transmembrane region" description="Helical" evidence="10">
    <location>
        <begin position="92"/>
        <end position="116"/>
    </location>
</feature>
<gene>
    <name evidence="10" type="primary">fluC</name>
    <name evidence="10" type="synonym">crcB</name>
    <name evidence="11" type="ORF">FC43_GL001951</name>
</gene>
<dbReference type="Proteomes" id="UP000050816">
    <property type="component" value="Unassembled WGS sequence"/>
</dbReference>
<dbReference type="GO" id="GO:0005886">
    <property type="term" value="C:plasma membrane"/>
    <property type="evidence" value="ECO:0007669"/>
    <property type="project" value="UniProtKB-SubCell"/>
</dbReference>
<evidence type="ECO:0000256" key="7">
    <source>
        <dbReference type="ARBA" id="ARBA00035120"/>
    </source>
</evidence>
<dbReference type="PROSITE" id="PS51257">
    <property type="entry name" value="PROKAR_LIPOPROTEIN"/>
    <property type="match status" value="1"/>
</dbReference>
<organism evidence="11 12">
    <name type="scientific">Limosilactobacillus ingluviei DSM 15946</name>
    <dbReference type="NCBI Taxonomy" id="1423760"/>
    <lineage>
        <taxon>Bacteria</taxon>
        <taxon>Bacillati</taxon>
        <taxon>Bacillota</taxon>
        <taxon>Bacilli</taxon>
        <taxon>Lactobacillales</taxon>
        <taxon>Lactobacillaceae</taxon>
        <taxon>Limosilactobacillus</taxon>
    </lineage>
</organism>
<accession>A0A0R1UGJ6</accession>
<dbReference type="PATRIC" id="fig|1423760.3.peg.2040"/>
<proteinExistence type="inferred from homology"/>
<protein>
    <recommendedName>
        <fullName evidence="10">Fluoride-specific ion channel FluC</fullName>
    </recommendedName>
</protein>
<comment type="similarity">
    <text evidence="7 10">Belongs to the fluoride channel Fluc/FEX (TC 1.A.43) family.</text>
</comment>
<comment type="catalytic activity">
    <reaction evidence="8">
        <text>fluoride(in) = fluoride(out)</text>
        <dbReference type="Rhea" id="RHEA:76159"/>
        <dbReference type="ChEBI" id="CHEBI:17051"/>
    </reaction>
    <physiologicalReaction direction="left-to-right" evidence="8">
        <dbReference type="Rhea" id="RHEA:76160"/>
    </physiologicalReaction>
</comment>
<keyword evidence="10" id="KW-0479">Metal-binding</keyword>
<dbReference type="HAMAP" id="MF_00454">
    <property type="entry name" value="FluC"/>
    <property type="match status" value="1"/>
</dbReference>
<comment type="caution">
    <text evidence="11">The sequence shown here is derived from an EMBL/GenBank/DDBJ whole genome shotgun (WGS) entry which is preliminary data.</text>
</comment>
<feature type="binding site" evidence="10">
    <location>
        <position position="74"/>
    </location>
    <ligand>
        <name>Na(+)</name>
        <dbReference type="ChEBI" id="CHEBI:29101"/>
        <note>structural</note>
    </ligand>
</feature>
<dbReference type="InterPro" id="IPR003691">
    <property type="entry name" value="FluC"/>
</dbReference>
<dbReference type="Pfam" id="PF02537">
    <property type="entry name" value="CRCB"/>
    <property type="match status" value="1"/>
</dbReference>
<comment type="subcellular location">
    <subcellularLocation>
        <location evidence="1 10">Cell membrane</location>
        <topology evidence="1 10">Multi-pass membrane protein</topology>
    </subcellularLocation>
</comment>
<reference evidence="11 12" key="1">
    <citation type="journal article" date="2015" name="Genome Announc.">
        <title>Expanding the biotechnology potential of lactobacilli through comparative genomics of 213 strains and associated genera.</title>
        <authorList>
            <person name="Sun Z."/>
            <person name="Harris H.M."/>
            <person name="McCann A."/>
            <person name="Guo C."/>
            <person name="Argimon S."/>
            <person name="Zhang W."/>
            <person name="Yang X."/>
            <person name="Jeffery I.B."/>
            <person name="Cooney J.C."/>
            <person name="Kagawa T.F."/>
            <person name="Liu W."/>
            <person name="Song Y."/>
            <person name="Salvetti E."/>
            <person name="Wrobel A."/>
            <person name="Rasinkangas P."/>
            <person name="Parkhill J."/>
            <person name="Rea M.C."/>
            <person name="O'Sullivan O."/>
            <person name="Ritari J."/>
            <person name="Douillard F.P."/>
            <person name="Paul Ross R."/>
            <person name="Yang R."/>
            <person name="Briner A.E."/>
            <person name="Felis G.E."/>
            <person name="de Vos W.M."/>
            <person name="Barrangou R."/>
            <person name="Klaenhammer T.R."/>
            <person name="Caufield P.W."/>
            <person name="Cui Y."/>
            <person name="Zhang H."/>
            <person name="O'Toole P.W."/>
        </authorList>
    </citation>
    <scope>NUCLEOTIDE SEQUENCE [LARGE SCALE GENOMIC DNA]</scope>
    <source>
        <strain evidence="11 12">DSM 15946</strain>
    </source>
</reference>
<keyword evidence="10" id="KW-0813">Transport</keyword>
<dbReference type="EMBL" id="AZFK01000004">
    <property type="protein sequence ID" value="KRL92503.1"/>
    <property type="molecule type" value="Genomic_DNA"/>
</dbReference>
<evidence type="ECO:0000256" key="4">
    <source>
        <dbReference type="ARBA" id="ARBA00022989"/>
    </source>
</evidence>
<keyword evidence="2 10" id="KW-1003">Cell membrane</keyword>
<sequence>MKGQNDLAVLLGGALGGSCRAGLGMIFSGPLATTLVNVSGSFLLAWLTFGLFASQRLRNSVTLGLGTGMLGAFTTYATFAATGWQLLNSRPWLGVAFLGLNLGGGLAGAGLGCWLARFFREERP</sequence>
<evidence type="ECO:0000256" key="10">
    <source>
        <dbReference type="HAMAP-Rule" id="MF_00454"/>
    </source>
</evidence>
<evidence type="ECO:0000256" key="6">
    <source>
        <dbReference type="ARBA" id="ARBA00023303"/>
    </source>
</evidence>
<name>A0A0R1UGJ6_9LACO</name>
<evidence type="ECO:0000256" key="5">
    <source>
        <dbReference type="ARBA" id="ARBA00023136"/>
    </source>
</evidence>
<evidence type="ECO:0000313" key="12">
    <source>
        <dbReference type="Proteomes" id="UP000050816"/>
    </source>
</evidence>
<dbReference type="GeneID" id="82933141"/>
<feature type="transmembrane region" description="Helical" evidence="10">
    <location>
        <begin position="65"/>
        <end position="86"/>
    </location>
</feature>
<evidence type="ECO:0000256" key="8">
    <source>
        <dbReference type="ARBA" id="ARBA00035585"/>
    </source>
</evidence>
<keyword evidence="10" id="KW-0915">Sodium</keyword>
<keyword evidence="6 10" id="KW-0407">Ion channel</keyword>
<keyword evidence="10" id="KW-0406">Ion transport</keyword>
<keyword evidence="3 10" id="KW-0812">Transmembrane</keyword>
<evidence type="ECO:0000256" key="9">
    <source>
        <dbReference type="ARBA" id="ARBA00049940"/>
    </source>
</evidence>
<keyword evidence="5 10" id="KW-0472">Membrane</keyword>
<keyword evidence="4 10" id="KW-1133">Transmembrane helix</keyword>
<dbReference type="RefSeq" id="WP_019205355.1">
    <property type="nucleotide sequence ID" value="NZ_AZFK01000004.1"/>
</dbReference>
<dbReference type="AlphaFoldDB" id="A0A0R1UGJ6"/>
<evidence type="ECO:0000256" key="1">
    <source>
        <dbReference type="ARBA" id="ARBA00004651"/>
    </source>
</evidence>
<feature type="binding site" evidence="10">
    <location>
        <position position="71"/>
    </location>
    <ligand>
        <name>Na(+)</name>
        <dbReference type="ChEBI" id="CHEBI:29101"/>
        <note>structural</note>
    </ligand>
</feature>
<dbReference type="GO" id="GO:0062054">
    <property type="term" value="F:fluoride channel activity"/>
    <property type="evidence" value="ECO:0007669"/>
    <property type="project" value="UniProtKB-UniRule"/>
</dbReference>
<evidence type="ECO:0000256" key="2">
    <source>
        <dbReference type="ARBA" id="ARBA00022475"/>
    </source>
</evidence>
<dbReference type="GO" id="GO:0046872">
    <property type="term" value="F:metal ion binding"/>
    <property type="evidence" value="ECO:0007669"/>
    <property type="project" value="UniProtKB-KW"/>
</dbReference>
<feature type="transmembrane region" description="Helical" evidence="10">
    <location>
        <begin position="31"/>
        <end position="53"/>
    </location>
</feature>
<evidence type="ECO:0000256" key="3">
    <source>
        <dbReference type="ARBA" id="ARBA00022692"/>
    </source>
</evidence>